<organism evidence="1">
    <name type="scientific">viral metagenome</name>
    <dbReference type="NCBI Taxonomy" id="1070528"/>
    <lineage>
        <taxon>unclassified sequences</taxon>
        <taxon>metagenomes</taxon>
        <taxon>organismal metagenomes</taxon>
    </lineage>
</organism>
<sequence length="136" mass="15977">MVKYRDTAFVKIFTYLKLKLKTNNDNFNVGYYINGISYNIEMNEFYSIIKDLATLKDKSEPKPKNKNKIASGILIDNDVIHVGNALFSLFLMYTKIHKHFDIDYFISLVNVKRPDHYDNTSKEQCKYIKDMVLTLC</sequence>
<protein>
    <submittedName>
        <fullName evidence="1">Uncharacterized protein</fullName>
    </submittedName>
</protein>
<reference evidence="1" key="1">
    <citation type="journal article" date="2020" name="Nature">
        <title>Giant virus diversity and host interactions through global metagenomics.</title>
        <authorList>
            <person name="Schulz F."/>
            <person name="Roux S."/>
            <person name="Paez-Espino D."/>
            <person name="Jungbluth S."/>
            <person name="Walsh D.A."/>
            <person name="Denef V.J."/>
            <person name="McMahon K.D."/>
            <person name="Konstantinidis K.T."/>
            <person name="Eloe-Fadrosh E.A."/>
            <person name="Kyrpides N.C."/>
            <person name="Woyke T."/>
        </authorList>
    </citation>
    <scope>NUCLEOTIDE SEQUENCE</scope>
    <source>
        <strain evidence="1">GVMAG-M-3300023179-71</strain>
    </source>
</reference>
<dbReference type="AlphaFoldDB" id="A0A6C0H4V8"/>
<name>A0A6C0H4V8_9ZZZZ</name>
<evidence type="ECO:0000313" key="1">
    <source>
        <dbReference type="EMBL" id="QHT75591.1"/>
    </source>
</evidence>
<dbReference type="EMBL" id="MN739880">
    <property type="protein sequence ID" value="QHT75591.1"/>
    <property type="molecule type" value="Genomic_DNA"/>
</dbReference>
<accession>A0A6C0H4V8</accession>
<proteinExistence type="predicted"/>